<feature type="domain" description="SLH" evidence="2">
    <location>
        <begin position="88"/>
        <end position="151"/>
    </location>
</feature>
<proteinExistence type="predicted"/>
<dbReference type="EMBL" id="JAROBY010000010">
    <property type="protein sequence ID" value="MEB4793400.1"/>
    <property type="molecule type" value="Genomic_DNA"/>
</dbReference>
<sequence>MIYKNTSIWYFLSNTNISRGRTAHVIVEFRSLRWQGGFLCCFIGFYYQICILLVMREGLFMRKRFSVLGMTVLCAISVGYDVMNSSAQSATQFKDTYQHWAESSIQNAVQKKYVDGYEDGTFKPDAPISRAEFIKMVAVATGEKVNRIDGDGWFQPYVDLLKSQGIIPAEFPERYNEPLQRYEMSILSVRSVDKKLKGSMVDSTKLGLIHGVSRTDLDVYGTSTRAQAITIIERILAAKNGEELPVDKYAASAAEIAETGSNVGTMLGLKAKNIGNSWSAGQGAVVTLNQVIIADPSDENDPNMEYIDTSHWNSRVDKQRDFVVMAKFTVEVDETADDSFSLGGYQYLTLYDQTGPLHLAKEGLIRVIRFAVPGTYFGYVAYGVMKDHSRTGLTLDVVGNEVGIAKP</sequence>
<dbReference type="Proteomes" id="UP001355653">
    <property type="component" value="Unassembled WGS sequence"/>
</dbReference>
<keyword evidence="1" id="KW-0812">Transmembrane</keyword>
<feature type="transmembrane region" description="Helical" evidence="1">
    <location>
        <begin position="34"/>
        <end position="53"/>
    </location>
</feature>
<evidence type="ECO:0000313" key="3">
    <source>
        <dbReference type="EMBL" id="MEB4793400.1"/>
    </source>
</evidence>
<dbReference type="InterPro" id="IPR001119">
    <property type="entry name" value="SLH_dom"/>
</dbReference>
<keyword evidence="1" id="KW-1133">Transmembrane helix</keyword>
<keyword evidence="4" id="KW-1185">Reference proteome</keyword>
<reference evidence="3 4" key="1">
    <citation type="submission" date="2023-03" db="EMBL/GenBank/DDBJ databases">
        <title>Bacillus Genome Sequencing.</title>
        <authorList>
            <person name="Dunlap C."/>
        </authorList>
    </citation>
    <scope>NUCLEOTIDE SEQUENCE [LARGE SCALE GENOMIC DNA]</scope>
    <source>
        <strain evidence="3 4">NRS-1351</strain>
    </source>
</reference>
<name>A0ABU6D7J3_9BACL</name>
<evidence type="ECO:0000259" key="2">
    <source>
        <dbReference type="PROSITE" id="PS51272"/>
    </source>
</evidence>
<organism evidence="3 4">
    <name type="scientific">Paenibacillus chondroitinus</name>
    <dbReference type="NCBI Taxonomy" id="59842"/>
    <lineage>
        <taxon>Bacteria</taxon>
        <taxon>Bacillati</taxon>
        <taxon>Bacillota</taxon>
        <taxon>Bacilli</taxon>
        <taxon>Bacillales</taxon>
        <taxon>Paenibacillaceae</taxon>
        <taxon>Paenibacillus</taxon>
    </lineage>
</organism>
<gene>
    <name evidence="3" type="ORF">P5G65_05790</name>
</gene>
<dbReference type="RefSeq" id="WP_127454508.1">
    <property type="nucleotide sequence ID" value="NZ_JAROBY010000010.1"/>
</dbReference>
<evidence type="ECO:0000256" key="1">
    <source>
        <dbReference type="SAM" id="Phobius"/>
    </source>
</evidence>
<evidence type="ECO:0000313" key="4">
    <source>
        <dbReference type="Proteomes" id="UP001355653"/>
    </source>
</evidence>
<comment type="caution">
    <text evidence="3">The sequence shown here is derived from an EMBL/GenBank/DDBJ whole genome shotgun (WGS) entry which is preliminary data.</text>
</comment>
<dbReference type="PROSITE" id="PS51272">
    <property type="entry name" value="SLH"/>
    <property type="match status" value="1"/>
</dbReference>
<accession>A0ABU6D7J3</accession>
<dbReference type="Pfam" id="PF00395">
    <property type="entry name" value="SLH"/>
    <property type="match status" value="1"/>
</dbReference>
<keyword evidence="1" id="KW-0472">Membrane</keyword>
<protein>
    <submittedName>
        <fullName evidence="3">S-layer homology domain-containing protein</fullName>
    </submittedName>
</protein>